<sequence length="250" mass="27778">MRDPEKMLSQQGGWSPEFLSPANIESVQTEYEVLHLMRQCANHFGFSHFLVARFPADDRQRFSERLLVSNWPADLVRKYDALNLFHLSRLALDTGMTKLPVQGDSALLAPADWESTQAGEAIALAGSYGLSVSTALLMHSTAGDPYLMVFSGTRGLLARPELKELHFAALQLFECLEKTFVGLAANRERLSSREVECLRWAAAGKSSDEIAIILGISVYTVSSYFKSATRKLQAVNRMQAIAIALRLRLI</sequence>
<dbReference type="InterPro" id="IPR036388">
    <property type="entry name" value="WH-like_DNA-bd_sf"/>
</dbReference>
<dbReference type="PANTHER" id="PTHR44688">
    <property type="entry name" value="DNA-BINDING TRANSCRIPTIONAL ACTIVATOR DEVR_DOSR"/>
    <property type="match status" value="1"/>
</dbReference>
<evidence type="ECO:0000256" key="2">
    <source>
        <dbReference type="ARBA" id="ARBA00023125"/>
    </source>
</evidence>
<dbReference type="Proteomes" id="UP000440304">
    <property type="component" value="Unassembled WGS sequence"/>
</dbReference>
<dbReference type="SUPFAM" id="SSF75516">
    <property type="entry name" value="Pheromone-binding domain of LuxR-like quorum-sensing transcription factors"/>
    <property type="match status" value="1"/>
</dbReference>
<dbReference type="SMART" id="SM00421">
    <property type="entry name" value="HTH_LUXR"/>
    <property type="match status" value="1"/>
</dbReference>
<name>A0A6N8TFN7_SHIZO</name>
<evidence type="ECO:0000256" key="3">
    <source>
        <dbReference type="ARBA" id="ARBA00023163"/>
    </source>
</evidence>
<dbReference type="RefSeq" id="WP_160785327.1">
    <property type="nucleotide sequence ID" value="NZ_CP086610.1"/>
</dbReference>
<dbReference type="InterPro" id="IPR016032">
    <property type="entry name" value="Sig_transdc_resp-reg_C-effctor"/>
</dbReference>
<dbReference type="Pfam" id="PF03472">
    <property type="entry name" value="Autoind_bind"/>
    <property type="match status" value="1"/>
</dbReference>
<dbReference type="AlphaFoldDB" id="A0A6N8TFN7"/>
<accession>A0A6N8TFN7</accession>
<proteinExistence type="predicted"/>
<dbReference type="Pfam" id="PF00196">
    <property type="entry name" value="GerE"/>
    <property type="match status" value="1"/>
</dbReference>
<keyword evidence="1" id="KW-0805">Transcription regulation</keyword>
<dbReference type="InterPro" id="IPR036693">
    <property type="entry name" value="TF_LuxR_autoind-bd_dom_sf"/>
</dbReference>
<dbReference type="PANTHER" id="PTHR44688:SF16">
    <property type="entry name" value="DNA-BINDING TRANSCRIPTIONAL ACTIVATOR DEVR_DOSR"/>
    <property type="match status" value="1"/>
</dbReference>
<dbReference type="InterPro" id="IPR000792">
    <property type="entry name" value="Tscrpt_reg_LuxR_C"/>
</dbReference>
<evidence type="ECO:0000256" key="1">
    <source>
        <dbReference type="ARBA" id="ARBA00023015"/>
    </source>
</evidence>
<dbReference type="InterPro" id="IPR005143">
    <property type="entry name" value="TF_LuxR_autoind-bd_dom"/>
</dbReference>
<dbReference type="Gene3D" id="1.10.10.10">
    <property type="entry name" value="Winged helix-like DNA-binding domain superfamily/Winged helix DNA-binding domain"/>
    <property type="match status" value="1"/>
</dbReference>
<feature type="domain" description="HTH luxR-type" evidence="4">
    <location>
        <begin position="183"/>
        <end position="248"/>
    </location>
</feature>
<dbReference type="PROSITE" id="PS00622">
    <property type="entry name" value="HTH_LUXR_1"/>
    <property type="match status" value="1"/>
</dbReference>
<dbReference type="PRINTS" id="PR00038">
    <property type="entry name" value="HTHLUXR"/>
</dbReference>
<evidence type="ECO:0000313" key="6">
    <source>
        <dbReference type="Proteomes" id="UP000440304"/>
    </source>
</evidence>
<reference evidence="5 6" key="1">
    <citation type="submission" date="2019-12" db="EMBL/GenBank/DDBJ databases">
        <title>Shinella granuli gen. nov., sp. nov., and proposal of the reclassification of Zoogloea ramigera ATCC 19623 as Shinella zoogloeoides sp. nov.</title>
        <authorList>
            <person name="Gao J."/>
        </authorList>
    </citation>
    <scope>NUCLEOTIDE SEQUENCE [LARGE SCALE GENOMIC DNA]</scope>
    <source>
        <strain evidence="5 6">DSM 287</strain>
    </source>
</reference>
<organism evidence="5 6">
    <name type="scientific">Shinella zoogloeoides</name>
    <name type="common">Crabtreella saccharophila</name>
    <dbReference type="NCBI Taxonomy" id="352475"/>
    <lineage>
        <taxon>Bacteria</taxon>
        <taxon>Pseudomonadati</taxon>
        <taxon>Pseudomonadota</taxon>
        <taxon>Alphaproteobacteria</taxon>
        <taxon>Hyphomicrobiales</taxon>
        <taxon>Rhizobiaceae</taxon>
        <taxon>Shinella</taxon>
    </lineage>
</organism>
<dbReference type="GO" id="GO:0003677">
    <property type="term" value="F:DNA binding"/>
    <property type="evidence" value="ECO:0007669"/>
    <property type="project" value="UniProtKB-KW"/>
</dbReference>
<evidence type="ECO:0000259" key="4">
    <source>
        <dbReference type="PROSITE" id="PS50043"/>
    </source>
</evidence>
<dbReference type="Gene3D" id="3.30.450.80">
    <property type="entry name" value="Transcription factor LuxR-like, autoinducer-binding domain"/>
    <property type="match status" value="1"/>
</dbReference>
<dbReference type="OrthoDB" id="8113315at2"/>
<dbReference type="GO" id="GO:0006355">
    <property type="term" value="P:regulation of DNA-templated transcription"/>
    <property type="evidence" value="ECO:0007669"/>
    <property type="project" value="InterPro"/>
</dbReference>
<evidence type="ECO:0000313" key="5">
    <source>
        <dbReference type="EMBL" id="MXN99939.1"/>
    </source>
</evidence>
<keyword evidence="2" id="KW-0238">DNA-binding</keyword>
<comment type="caution">
    <text evidence="5">The sequence shown here is derived from an EMBL/GenBank/DDBJ whole genome shotgun (WGS) entry which is preliminary data.</text>
</comment>
<gene>
    <name evidence="5" type="ORF">GR156_06475</name>
</gene>
<dbReference type="CDD" id="cd06170">
    <property type="entry name" value="LuxR_C_like"/>
    <property type="match status" value="1"/>
</dbReference>
<protein>
    <submittedName>
        <fullName evidence="5">LuxR family transcriptional regulator</fullName>
    </submittedName>
</protein>
<keyword evidence="3" id="KW-0804">Transcription</keyword>
<dbReference type="SUPFAM" id="SSF46894">
    <property type="entry name" value="C-terminal effector domain of the bipartite response regulators"/>
    <property type="match status" value="1"/>
</dbReference>
<dbReference type="PROSITE" id="PS50043">
    <property type="entry name" value="HTH_LUXR_2"/>
    <property type="match status" value="1"/>
</dbReference>
<dbReference type="EMBL" id="WUML01000003">
    <property type="protein sequence ID" value="MXN99939.1"/>
    <property type="molecule type" value="Genomic_DNA"/>
</dbReference>